<feature type="transmembrane region" description="Helical" evidence="7">
    <location>
        <begin position="32"/>
        <end position="51"/>
    </location>
</feature>
<feature type="active site" evidence="7">
    <location>
        <position position="214"/>
    </location>
</feature>
<feature type="active site" evidence="7">
    <location>
        <position position="389"/>
    </location>
</feature>
<comment type="caution">
    <text evidence="7">Lacks conserved residue(s) required for the propagation of feature annotation.</text>
</comment>
<comment type="catalytic activity">
    <reaction evidence="7">
        <text>2 a 1,2-diacyl-sn-glycero-3-phospho-(1'-sn-glycerol) = a cardiolipin + glycerol</text>
        <dbReference type="Rhea" id="RHEA:31451"/>
        <dbReference type="ChEBI" id="CHEBI:17754"/>
        <dbReference type="ChEBI" id="CHEBI:62237"/>
        <dbReference type="ChEBI" id="CHEBI:64716"/>
    </reaction>
</comment>
<evidence type="ECO:0000259" key="9">
    <source>
        <dbReference type="PROSITE" id="PS50035"/>
    </source>
</evidence>
<dbReference type="EMBL" id="JBHUMY010000001">
    <property type="protein sequence ID" value="MFD2659076.1"/>
    <property type="molecule type" value="Genomic_DNA"/>
</dbReference>
<proteinExistence type="inferred from homology"/>
<keyword evidence="5 7" id="KW-1133">Transmembrane helix</keyword>
<protein>
    <recommendedName>
        <fullName evidence="7 8">Cardiolipin synthase</fullName>
        <shortName evidence="7">CL synthase</shortName>
        <ecNumber evidence="7 8">2.7.8.-</ecNumber>
    </recommendedName>
</protein>
<dbReference type="Proteomes" id="UP001597493">
    <property type="component" value="Unassembled WGS sequence"/>
</dbReference>
<dbReference type="EC" id="2.7.8.-" evidence="7 8"/>
<accession>A0ABW5QRQ0</accession>
<comment type="caution">
    <text evidence="10">The sequence shown here is derived from an EMBL/GenBank/DDBJ whole genome shotgun (WGS) entry which is preliminary data.</text>
</comment>
<gene>
    <name evidence="10" type="primary">cls</name>
    <name evidence="10" type="ORF">ACFSW5_02225</name>
</gene>
<dbReference type="CDD" id="cd09110">
    <property type="entry name" value="PLDc_CLS_1"/>
    <property type="match status" value="1"/>
</dbReference>
<dbReference type="PROSITE" id="PS50035">
    <property type="entry name" value="PLD"/>
    <property type="match status" value="1"/>
</dbReference>
<evidence type="ECO:0000256" key="6">
    <source>
        <dbReference type="ARBA" id="ARBA00023136"/>
    </source>
</evidence>
<evidence type="ECO:0000256" key="8">
    <source>
        <dbReference type="NCBIfam" id="TIGR04265"/>
    </source>
</evidence>
<dbReference type="InterPro" id="IPR022924">
    <property type="entry name" value="Cardiolipin_synthase"/>
</dbReference>
<keyword evidence="7" id="KW-0594">Phospholipid biosynthesis</keyword>
<keyword evidence="6 7" id="KW-0472">Membrane</keyword>
<reference evidence="11" key="1">
    <citation type="journal article" date="2019" name="Int. J. Syst. Evol. Microbiol.">
        <title>The Global Catalogue of Microorganisms (GCM) 10K type strain sequencing project: providing services to taxonomists for standard genome sequencing and annotation.</title>
        <authorList>
            <consortium name="The Broad Institute Genomics Platform"/>
            <consortium name="The Broad Institute Genome Sequencing Center for Infectious Disease"/>
            <person name="Wu L."/>
            <person name="Ma J."/>
        </authorList>
    </citation>
    <scope>NUCLEOTIDE SEQUENCE [LARGE SCALE GENOMIC DNA]</scope>
    <source>
        <strain evidence="11">TISTR 1827</strain>
    </source>
</reference>
<evidence type="ECO:0000256" key="2">
    <source>
        <dbReference type="ARBA" id="ARBA00022679"/>
    </source>
</evidence>
<evidence type="ECO:0000313" key="11">
    <source>
        <dbReference type="Proteomes" id="UP001597493"/>
    </source>
</evidence>
<keyword evidence="11" id="KW-1185">Reference proteome</keyword>
<dbReference type="InterPro" id="IPR030874">
    <property type="entry name" value="Cardiolipin_synth_Firmi"/>
</dbReference>
<keyword evidence="3 7" id="KW-0812">Transmembrane</keyword>
<comment type="subcellular location">
    <subcellularLocation>
        <location evidence="7">Cell membrane</location>
        <topology evidence="7">Multi-pass membrane protein</topology>
    </subcellularLocation>
</comment>
<keyword evidence="7" id="KW-1208">Phospholipid metabolism</keyword>
<comment type="function">
    <text evidence="7">Catalyzes the reversible phosphatidyl group transfer from one phosphatidylglycerol molecule to another to form cardiolipin (CL) (diphosphatidylglycerol) and glycerol.</text>
</comment>
<organism evidence="10 11">
    <name type="scientific">Paenibacillus thailandensis</name>
    <dbReference type="NCBI Taxonomy" id="393250"/>
    <lineage>
        <taxon>Bacteria</taxon>
        <taxon>Bacillati</taxon>
        <taxon>Bacillota</taxon>
        <taxon>Bacilli</taxon>
        <taxon>Bacillales</taxon>
        <taxon>Paenibacillaceae</taxon>
        <taxon>Paenibacillus</taxon>
    </lineage>
</organism>
<evidence type="ECO:0000313" key="10">
    <source>
        <dbReference type="EMBL" id="MFD2659076.1"/>
    </source>
</evidence>
<dbReference type="SMART" id="SM00155">
    <property type="entry name" value="PLDc"/>
    <property type="match status" value="2"/>
</dbReference>
<keyword evidence="7" id="KW-0443">Lipid metabolism</keyword>
<dbReference type="NCBIfam" id="TIGR04265">
    <property type="entry name" value="bac_cardiolipin"/>
    <property type="match status" value="1"/>
</dbReference>
<keyword evidence="1 7" id="KW-1003">Cell membrane</keyword>
<dbReference type="InterPro" id="IPR001736">
    <property type="entry name" value="PLipase_D/transphosphatidylase"/>
</dbReference>
<feature type="active site" evidence="7">
    <location>
        <position position="394"/>
    </location>
</feature>
<dbReference type="RefSeq" id="WP_379269270.1">
    <property type="nucleotide sequence ID" value="NZ_JBHUGT010000031.1"/>
</dbReference>
<evidence type="ECO:0000256" key="5">
    <source>
        <dbReference type="ARBA" id="ARBA00022989"/>
    </source>
</evidence>
<keyword evidence="7" id="KW-0444">Lipid biosynthesis</keyword>
<name>A0ABW5QRQ0_9BACL</name>
<dbReference type="PANTHER" id="PTHR21248:SF20">
    <property type="entry name" value="CARDIOLIPIN SYNTHASE YWIE-RELATED"/>
    <property type="match status" value="1"/>
</dbReference>
<dbReference type="HAMAP" id="MF_01916">
    <property type="entry name" value="Cardiolipin_synth_Cls"/>
    <property type="match status" value="1"/>
</dbReference>
<feature type="active site" evidence="7">
    <location>
        <position position="216"/>
    </location>
</feature>
<dbReference type="InterPro" id="IPR025202">
    <property type="entry name" value="PLD-like_dom"/>
</dbReference>
<evidence type="ECO:0000256" key="1">
    <source>
        <dbReference type="ARBA" id="ARBA00022475"/>
    </source>
</evidence>
<comment type="similarity">
    <text evidence="7">Belongs to the phospholipase D family. Cardiolipin synthase subfamily.</text>
</comment>
<dbReference type="CDD" id="cd09112">
    <property type="entry name" value="PLDc_CLS_2"/>
    <property type="match status" value="1"/>
</dbReference>
<feature type="domain" description="PLD phosphodiesterase" evidence="9">
    <location>
        <begin position="209"/>
        <end position="236"/>
    </location>
</feature>
<dbReference type="Pfam" id="PF13091">
    <property type="entry name" value="PLDc_2"/>
    <property type="match status" value="2"/>
</dbReference>
<evidence type="ECO:0000256" key="7">
    <source>
        <dbReference type="HAMAP-Rule" id="MF_01916"/>
    </source>
</evidence>
<evidence type="ECO:0000256" key="4">
    <source>
        <dbReference type="ARBA" id="ARBA00022737"/>
    </source>
</evidence>
<keyword evidence="2 7" id="KW-0808">Transferase</keyword>
<feature type="active site" evidence="7">
    <location>
        <position position="387"/>
    </location>
</feature>
<keyword evidence="4" id="KW-0677">Repeat</keyword>
<feature type="active site" evidence="7">
    <location>
        <position position="221"/>
    </location>
</feature>
<evidence type="ECO:0000256" key="3">
    <source>
        <dbReference type="ARBA" id="ARBA00022692"/>
    </source>
</evidence>
<dbReference type="SUPFAM" id="SSF56024">
    <property type="entry name" value="Phospholipase D/nuclease"/>
    <property type="match status" value="2"/>
</dbReference>
<dbReference type="Gene3D" id="3.30.870.10">
    <property type="entry name" value="Endonuclease Chain A"/>
    <property type="match status" value="2"/>
</dbReference>
<sequence>MLWIVAVLLLFIIQLAAVIVLEYKRSNKAVSWLVVLFVLPILGFLPYYFLAREYACDRIFKGKDSRNLEQTRLELVDRCNRRISAEAQEEMEDERMPAILRTFSTAPAYCCETEVFDEGERAFEAMLESIAAARHHVHVEFYIIRDDELGRRFERLLIRKAREGIKVRLIYDGIGSRKLGKDYVKRLRAAGVETGTFFPFSSAFMRKCLNYRNHRKIVVVDGRIGFFGGLNIGDEYLGKDPYFGYWRDTHFCIRGDAVLWLQYTFLTDWLLVKGQLPADAEYFPDQPSAGNQCIQIVKTGPDETILELVFSLIVSAKKRIYIETPYFIPDPGVLLALKTAVKRGVDVKVIIPSIPDKELVYFASLSYVREMLEAGVRFFRYRKGFLHVKAIICDDLACSGTANMDMRSFSDQFEISAVFIDEKIVGRLVEQFKRDLGESEEIGPSEFEGRPKKQRMKEVFARLLSPLF</sequence>
<dbReference type="PANTHER" id="PTHR21248">
    <property type="entry name" value="CARDIOLIPIN SYNTHASE"/>
    <property type="match status" value="1"/>
</dbReference>